<sequence>MCSPHQETSTVIPVPGTSGEQLAATQHTHCDKLQLFLQRLKASGAFDSDQIQRIENEYTALWHSEESFDHISLLQPGDQIERFVIDQMLGCGGEAHVFRAHESETGRVAAIKVLHNAHTSERFHREMKMVQQMAHPNIVTAYEVGEIHGMPFIAMELVAGPDLNALVYDNGPIHWRQASAYILQVVRALSHAHCRELVHRDIKPGNIMLNGDDQVKLLDLGLASMRLDSGNDETHSIHLTRETQIAGTLPYMAPEQARSLAKADVRSDIFSLGATWFYLLTGKTRVRGKTFARQYKNLVAKRRFREIPEDGLPPNLHRIYSKMVAYDRRRRYQSCEELERDLSQAMSEMGQTVTTKQLSVLIVEDSQSDMLLAVELLKMANDSVMIHQATSLAEAITLHRENDVDLVFLDLTLPDSAGVATVERFHAEDPDVPIVVLTGLSDEQTAQACVAAGASDFIPKDNLTAHKLERVIFVTFSRHTASGD</sequence>
<dbReference type="Proteomes" id="UP000321353">
    <property type="component" value="Chromosome"/>
</dbReference>
<name>A0A5B9MAH0_9BACT</name>
<evidence type="ECO:0000256" key="2">
    <source>
        <dbReference type="ARBA" id="ARBA00022741"/>
    </source>
</evidence>
<organism evidence="8 9">
    <name type="scientific">Stieleria maiorica</name>
    <dbReference type="NCBI Taxonomy" id="2795974"/>
    <lineage>
        <taxon>Bacteria</taxon>
        <taxon>Pseudomonadati</taxon>
        <taxon>Planctomycetota</taxon>
        <taxon>Planctomycetia</taxon>
        <taxon>Pirellulales</taxon>
        <taxon>Pirellulaceae</taxon>
        <taxon>Stieleria</taxon>
    </lineage>
</organism>
<protein>
    <submittedName>
        <fullName evidence="8">Serine/threonine-protein kinase PrkC</fullName>
        <ecNumber evidence="8">2.7.11.1</ecNumber>
    </submittedName>
</protein>
<evidence type="ECO:0000256" key="1">
    <source>
        <dbReference type="ARBA" id="ARBA00022679"/>
    </source>
</evidence>
<feature type="domain" description="Protein kinase" evidence="6">
    <location>
        <begin position="83"/>
        <end position="346"/>
    </location>
</feature>
<dbReference type="SUPFAM" id="SSF56112">
    <property type="entry name" value="Protein kinase-like (PK-like)"/>
    <property type="match status" value="1"/>
</dbReference>
<gene>
    <name evidence="8" type="primary">prkC_13</name>
    <name evidence="8" type="ORF">Mal15_17150</name>
</gene>
<dbReference type="PROSITE" id="PS50110">
    <property type="entry name" value="RESPONSE_REGULATORY"/>
    <property type="match status" value="1"/>
</dbReference>
<dbReference type="PROSITE" id="PS00108">
    <property type="entry name" value="PROTEIN_KINASE_ST"/>
    <property type="match status" value="1"/>
</dbReference>
<keyword evidence="2" id="KW-0547">Nucleotide-binding</keyword>
<evidence type="ECO:0000256" key="5">
    <source>
        <dbReference type="PROSITE-ProRule" id="PRU00169"/>
    </source>
</evidence>
<accession>A0A5B9MAH0</accession>
<dbReference type="PANTHER" id="PTHR43289:SF6">
    <property type="entry name" value="SERINE_THREONINE-PROTEIN KINASE NEKL-3"/>
    <property type="match status" value="1"/>
</dbReference>
<evidence type="ECO:0000259" key="6">
    <source>
        <dbReference type="PROSITE" id="PS50011"/>
    </source>
</evidence>
<evidence type="ECO:0000313" key="8">
    <source>
        <dbReference type="EMBL" id="QEF97673.1"/>
    </source>
</evidence>
<dbReference type="GO" id="GO:0004674">
    <property type="term" value="F:protein serine/threonine kinase activity"/>
    <property type="evidence" value="ECO:0007669"/>
    <property type="project" value="UniProtKB-EC"/>
</dbReference>
<dbReference type="Pfam" id="PF00069">
    <property type="entry name" value="Pkinase"/>
    <property type="match status" value="1"/>
</dbReference>
<dbReference type="CDD" id="cd00156">
    <property type="entry name" value="REC"/>
    <property type="match status" value="1"/>
</dbReference>
<evidence type="ECO:0000313" key="9">
    <source>
        <dbReference type="Proteomes" id="UP000321353"/>
    </source>
</evidence>
<feature type="modified residue" description="4-aspartylphosphate" evidence="5">
    <location>
        <position position="410"/>
    </location>
</feature>
<reference evidence="8 9" key="1">
    <citation type="submission" date="2019-02" db="EMBL/GenBank/DDBJ databases">
        <title>Planctomycetal bacteria perform biofilm scaping via a novel small molecule.</title>
        <authorList>
            <person name="Jeske O."/>
            <person name="Boedeker C."/>
            <person name="Wiegand S."/>
            <person name="Breitling P."/>
            <person name="Kallscheuer N."/>
            <person name="Jogler M."/>
            <person name="Rohde M."/>
            <person name="Petersen J."/>
            <person name="Medema M.H."/>
            <person name="Surup F."/>
            <person name="Jogler C."/>
        </authorList>
    </citation>
    <scope>NUCLEOTIDE SEQUENCE [LARGE SCALE GENOMIC DNA]</scope>
    <source>
        <strain evidence="8 9">Mal15</strain>
    </source>
</reference>
<evidence type="ECO:0000256" key="4">
    <source>
        <dbReference type="ARBA" id="ARBA00022840"/>
    </source>
</evidence>
<dbReference type="Gene3D" id="1.10.510.10">
    <property type="entry name" value="Transferase(Phosphotransferase) domain 1"/>
    <property type="match status" value="1"/>
</dbReference>
<dbReference type="InterPro" id="IPR011009">
    <property type="entry name" value="Kinase-like_dom_sf"/>
</dbReference>
<evidence type="ECO:0000259" key="7">
    <source>
        <dbReference type="PROSITE" id="PS50110"/>
    </source>
</evidence>
<keyword evidence="1 8" id="KW-0808">Transferase</keyword>
<dbReference type="EMBL" id="CP036264">
    <property type="protein sequence ID" value="QEF97673.1"/>
    <property type="molecule type" value="Genomic_DNA"/>
</dbReference>
<proteinExistence type="predicted"/>
<dbReference type="EC" id="2.7.11.1" evidence="8"/>
<keyword evidence="4" id="KW-0067">ATP-binding</keyword>
<dbReference type="InterPro" id="IPR000719">
    <property type="entry name" value="Prot_kinase_dom"/>
</dbReference>
<dbReference type="InterPro" id="IPR001789">
    <property type="entry name" value="Sig_transdc_resp-reg_receiver"/>
</dbReference>
<dbReference type="SMART" id="SM00220">
    <property type="entry name" value="S_TKc"/>
    <property type="match status" value="1"/>
</dbReference>
<dbReference type="AlphaFoldDB" id="A0A5B9MAH0"/>
<keyword evidence="9" id="KW-1185">Reference proteome</keyword>
<feature type="domain" description="Response regulatory" evidence="7">
    <location>
        <begin position="359"/>
        <end position="475"/>
    </location>
</feature>
<dbReference type="SUPFAM" id="SSF52172">
    <property type="entry name" value="CheY-like"/>
    <property type="match status" value="1"/>
</dbReference>
<dbReference type="InterPro" id="IPR008271">
    <property type="entry name" value="Ser/Thr_kinase_AS"/>
</dbReference>
<keyword evidence="3 8" id="KW-0418">Kinase</keyword>
<dbReference type="PROSITE" id="PS50011">
    <property type="entry name" value="PROTEIN_KINASE_DOM"/>
    <property type="match status" value="1"/>
</dbReference>
<dbReference type="RefSeq" id="WP_147867322.1">
    <property type="nucleotide sequence ID" value="NZ_CP036264.1"/>
</dbReference>
<evidence type="ECO:0000256" key="3">
    <source>
        <dbReference type="ARBA" id="ARBA00022777"/>
    </source>
</evidence>
<dbReference type="Gene3D" id="3.30.200.20">
    <property type="entry name" value="Phosphorylase Kinase, domain 1"/>
    <property type="match status" value="1"/>
</dbReference>
<dbReference type="CDD" id="cd14014">
    <property type="entry name" value="STKc_PknB_like"/>
    <property type="match status" value="1"/>
</dbReference>
<dbReference type="Gene3D" id="3.40.50.2300">
    <property type="match status" value="1"/>
</dbReference>
<dbReference type="GO" id="GO:0005524">
    <property type="term" value="F:ATP binding"/>
    <property type="evidence" value="ECO:0007669"/>
    <property type="project" value="UniProtKB-KW"/>
</dbReference>
<dbReference type="KEGG" id="smam:Mal15_17150"/>
<dbReference type="GO" id="GO:0000160">
    <property type="term" value="P:phosphorelay signal transduction system"/>
    <property type="evidence" value="ECO:0007669"/>
    <property type="project" value="InterPro"/>
</dbReference>
<dbReference type="SMART" id="SM00448">
    <property type="entry name" value="REC"/>
    <property type="match status" value="1"/>
</dbReference>
<dbReference type="InterPro" id="IPR011006">
    <property type="entry name" value="CheY-like_superfamily"/>
</dbReference>
<dbReference type="PANTHER" id="PTHR43289">
    <property type="entry name" value="MITOGEN-ACTIVATED PROTEIN KINASE KINASE KINASE 20-RELATED"/>
    <property type="match status" value="1"/>
</dbReference>
<dbReference type="Pfam" id="PF00072">
    <property type="entry name" value="Response_reg"/>
    <property type="match status" value="1"/>
</dbReference>
<keyword evidence="5" id="KW-0597">Phosphoprotein</keyword>